<reference evidence="1 2" key="1">
    <citation type="submission" date="2016-10" db="EMBL/GenBank/DDBJ databases">
        <authorList>
            <person name="de Groot N.N."/>
        </authorList>
    </citation>
    <scope>NUCLEOTIDE SEQUENCE [LARGE SCALE GENOMIC DNA]</scope>
    <source>
        <strain evidence="1 2">DSM 21019</strain>
    </source>
</reference>
<organism evidence="1 2">
    <name type="scientific">Robiginitalea myxolifaciens</name>
    <dbReference type="NCBI Taxonomy" id="400055"/>
    <lineage>
        <taxon>Bacteria</taxon>
        <taxon>Pseudomonadati</taxon>
        <taxon>Bacteroidota</taxon>
        <taxon>Flavobacteriia</taxon>
        <taxon>Flavobacteriales</taxon>
        <taxon>Flavobacteriaceae</taxon>
        <taxon>Robiginitalea</taxon>
    </lineage>
</organism>
<keyword evidence="2" id="KW-1185">Reference proteome</keyword>
<evidence type="ECO:0000313" key="1">
    <source>
        <dbReference type="EMBL" id="SFR53703.1"/>
    </source>
</evidence>
<dbReference type="AlphaFoldDB" id="A0A1I6HGT0"/>
<dbReference type="EMBL" id="FOYQ01000002">
    <property type="protein sequence ID" value="SFR53703.1"/>
    <property type="molecule type" value="Genomic_DNA"/>
</dbReference>
<dbReference type="Proteomes" id="UP000199534">
    <property type="component" value="Unassembled WGS sequence"/>
</dbReference>
<accession>A0A1I6HGT0</accession>
<protein>
    <submittedName>
        <fullName evidence="1">Uncharacterized protein</fullName>
    </submittedName>
</protein>
<dbReference type="OrthoDB" id="768050at2"/>
<dbReference type="STRING" id="400055.SAMN04490243_2734"/>
<evidence type="ECO:0000313" key="2">
    <source>
        <dbReference type="Proteomes" id="UP000199534"/>
    </source>
</evidence>
<dbReference type="RefSeq" id="WP_092983157.1">
    <property type="nucleotide sequence ID" value="NZ_FOYQ01000002.1"/>
</dbReference>
<sequence length="221" mass="24428">MKLHTSTWRSLSPLLLVFCITAGLKSCNSDDISSDGFDPITESLLYGSISPEAAANYFEIRLGFCPGDEEYSILHSQGTACEEVSDPETCEANLEGQGPDGFGYNLGCLPGCCTTYIITENQGEFASYDSREELLTFLGRIDSRSDALLWVQSDQYYFPYDDVDAAGIRDMPDGSYRIIALQTVAFCAPIITEQVLLEVSPDGSIRELERREYSRLENACV</sequence>
<name>A0A1I6HGT0_9FLAO</name>
<gene>
    <name evidence="1" type="ORF">SAMN04490243_2734</name>
</gene>
<proteinExistence type="predicted"/>